<evidence type="ECO:0000313" key="3">
    <source>
        <dbReference type="Proteomes" id="UP000640725"/>
    </source>
</evidence>
<comment type="caution">
    <text evidence="2">The sequence shown here is derived from an EMBL/GenBank/DDBJ whole genome shotgun (WGS) entry which is preliminary data.</text>
</comment>
<gene>
    <name evidence="2" type="ORF">IQ236_13880</name>
</gene>
<dbReference type="EMBL" id="JADEWU010000029">
    <property type="protein sequence ID" value="MBE9144297.1"/>
    <property type="molecule type" value="Genomic_DNA"/>
</dbReference>
<organism evidence="2 3">
    <name type="scientific">Planktothrix mougeotii LEGE 06226</name>
    <dbReference type="NCBI Taxonomy" id="1828728"/>
    <lineage>
        <taxon>Bacteria</taxon>
        <taxon>Bacillati</taxon>
        <taxon>Cyanobacteriota</taxon>
        <taxon>Cyanophyceae</taxon>
        <taxon>Oscillatoriophycideae</taxon>
        <taxon>Oscillatoriales</taxon>
        <taxon>Microcoleaceae</taxon>
        <taxon>Planktothrix</taxon>
    </lineage>
</organism>
<dbReference type="Proteomes" id="UP000640725">
    <property type="component" value="Unassembled WGS sequence"/>
</dbReference>
<keyword evidence="3" id="KW-1185">Reference proteome</keyword>
<name>A0ABR9UCZ4_9CYAN</name>
<reference evidence="2 3" key="1">
    <citation type="submission" date="2020-10" db="EMBL/GenBank/DDBJ databases">
        <authorList>
            <person name="Castelo-Branco R."/>
            <person name="Eusebio N."/>
            <person name="Adriana R."/>
            <person name="Vieira A."/>
            <person name="Brugerolle De Fraissinette N."/>
            <person name="Rezende De Castro R."/>
            <person name="Schneider M.P."/>
            <person name="Vasconcelos V."/>
            <person name="Leao P.N."/>
        </authorList>
    </citation>
    <scope>NUCLEOTIDE SEQUENCE [LARGE SCALE GENOMIC DNA]</scope>
    <source>
        <strain evidence="2 3">LEGE 06226</strain>
    </source>
</reference>
<protein>
    <submittedName>
        <fullName evidence="2">Uncharacterized protein</fullName>
    </submittedName>
</protein>
<feature type="chain" id="PRO_5047486202" evidence="1">
    <location>
        <begin position="24"/>
        <end position="133"/>
    </location>
</feature>
<feature type="signal peptide" evidence="1">
    <location>
        <begin position="1"/>
        <end position="23"/>
    </location>
</feature>
<accession>A0ABR9UCZ4</accession>
<dbReference type="RefSeq" id="WP_193869819.1">
    <property type="nucleotide sequence ID" value="NZ_JADEWU010000029.1"/>
</dbReference>
<proteinExistence type="predicted"/>
<evidence type="ECO:0000313" key="2">
    <source>
        <dbReference type="EMBL" id="MBE9144297.1"/>
    </source>
</evidence>
<evidence type="ECO:0000256" key="1">
    <source>
        <dbReference type="SAM" id="SignalP"/>
    </source>
</evidence>
<keyword evidence="1" id="KW-0732">Signal</keyword>
<sequence>MKSVIRMALVLLLVISSWCGFFADNARAGIIDEISQVYETAKVGGKEYFCRKGDAYKGIFSIRSFEGELCNNSRTLAALAEYVCTNPNVEGFQGSQCDQKAKEKLGGAVPLTVLKQEAKSATGALGKLVTLFY</sequence>